<organism evidence="3 4">
    <name type="scientific">Sphingomonas rubra</name>
    <dbReference type="NCBI Taxonomy" id="634430"/>
    <lineage>
        <taxon>Bacteria</taxon>
        <taxon>Pseudomonadati</taxon>
        <taxon>Pseudomonadota</taxon>
        <taxon>Alphaproteobacteria</taxon>
        <taxon>Sphingomonadales</taxon>
        <taxon>Sphingomonadaceae</taxon>
        <taxon>Sphingomonas</taxon>
    </lineage>
</organism>
<dbReference type="Pfam" id="PF23639">
    <property type="entry name" value="DUF7146"/>
    <property type="match status" value="1"/>
</dbReference>
<sequence>MTADAHGQRSRFNQLNATLLPQLPALVKQWLPIGRAAGAEWTALNPRRHDQRPGSFRVNLRSGRWADFATGECGGDPVSLYAYLFTGGRQGAAARALDGGRTAVRPVSAAKVARAANPDADEARRIARVRAIYAAAVPIGGPSEAYLIGRGLRPVPAWTRLRAALLRYPGAGEHPAIVAPVTGASGALEGIQRTFLTADGRKLSVRDPKLSLGRVGGGAIRLAEPAAELLLCEGLEDGLSLARELPGASVWAAPGAGMLVAMCLPPIVSSVIIAADNDAAGEQAARRSAEGFASEGRQVRIMRPNPPFKDWNDQLRGIAR</sequence>
<dbReference type="SUPFAM" id="SSF57783">
    <property type="entry name" value="Zinc beta-ribbon"/>
    <property type="match status" value="1"/>
</dbReference>
<protein>
    <submittedName>
        <fullName evidence="3">Toprim domain-containing protein</fullName>
    </submittedName>
</protein>
<dbReference type="Proteomes" id="UP000199586">
    <property type="component" value="Unassembled WGS sequence"/>
</dbReference>
<dbReference type="AlphaFoldDB" id="A0A1I5PHN3"/>
<dbReference type="Pfam" id="PF13362">
    <property type="entry name" value="Toprim_3"/>
    <property type="match status" value="1"/>
</dbReference>
<evidence type="ECO:0000313" key="3">
    <source>
        <dbReference type="EMBL" id="SFP33310.1"/>
    </source>
</evidence>
<evidence type="ECO:0000313" key="4">
    <source>
        <dbReference type="Proteomes" id="UP000199586"/>
    </source>
</evidence>
<accession>A0A1I5PHN3</accession>
<evidence type="ECO:0000259" key="1">
    <source>
        <dbReference type="Pfam" id="PF13362"/>
    </source>
</evidence>
<dbReference type="EMBL" id="FOXP01000001">
    <property type="protein sequence ID" value="SFP33310.1"/>
    <property type="molecule type" value="Genomic_DNA"/>
</dbReference>
<gene>
    <name evidence="3" type="ORF">SAMN04488241_1012</name>
</gene>
<keyword evidence="4" id="KW-1185">Reference proteome</keyword>
<name>A0A1I5PHN3_9SPHN</name>
<dbReference type="InterPro" id="IPR055570">
    <property type="entry name" value="DUF7146"/>
</dbReference>
<dbReference type="Gene3D" id="3.40.1360.10">
    <property type="match status" value="1"/>
</dbReference>
<evidence type="ECO:0000259" key="2">
    <source>
        <dbReference type="Pfam" id="PF23639"/>
    </source>
</evidence>
<dbReference type="STRING" id="634430.SAMN04488241_1012"/>
<feature type="domain" description="DUF7146" evidence="2">
    <location>
        <begin position="124"/>
        <end position="222"/>
    </location>
</feature>
<dbReference type="InterPro" id="IPR006171">
    <property type="entry name" value="TOPRIM_dom"/>
</dbReference>
<dbReference type="CDD" id="cd01029">
    <property type="entry name" value="TOPRIM_primases"/>
    <property type="match status" value="1"/>
</dbReference>
<proteinExistence type="predicted"/>
<dbReference type="InterPro" id="IPR034154">
    <property type="entry name" value="TOPRIM_DnaG/twinkle"/>
</dbReference>
<reference evidence="3 4" key="1">
    <citation type="submission" date="2016-10" db="EMBL/GenBank/DDBJ databases">
        <authorList>
            <person name="de Groot N.N."/>
        </authorList>
    </citation>
    <scope>NUCLEOTIDE SEQUENCE [LARGE SCALE GENOMIC DNA]</scope>
    <source>
        <strain evidence="3 4">CGMCC 1.9113</strain>
    </source>
</reference>
<feature type="domain" description="Toprim" evidence="1">
    <location>
        <begin position="229"/>
        <end position="316"/>
    </location>
</feature>